<feature type="transmembrane region" description="Helical" evidence="7">
    <location>
        <begin position="271"/>
        <end position="294"/>
    </location>
</feature>
<feature type="transmembrane region" description="Helical" evidence="7">
    <location>
        <begin position="239"/>
        <end position="259"/>
    </location>
</feature>
<dbReference type="SUPFAM" id="SSF103481">
    <property type="entry name" value="Multidrug resistance efflux transporter EmrE"/>
    <property type="match status" value="2"/>
</dbReference>
<protein>
    <submittedName>
        <fullName evidence="9">Drug/metabolite transporter (DMT)-like permease</fullName>
    </submittedName>
</protein>
<dbReference type="GO" id="GO:0005886">
    <property type="term" value="C:plasma membrane"/>
    <property type="evidence" value="ECO:0007669"/>
    <property type="project" value="UniProtKB-SubCell"/>
</dbReference>
<proteinExistence type="predicted"/>
<keyword evidence="4 7" id="KW-1133">Transmembrane helix</keyword>
<evidence type="ECO:0000256" key="7">
    <source>
        <dbReference type="SAM" id="Phobius"/>
    </source>
</evidence>
<evidence type="ECO:0000256" key="3">
    <source>
        <dbReference type="ARBA" id="ARBA00022692"/>
    </source>
</evidence>
<comment type="caution">
    <text evidence="9">The sequence shown here is derived from an EMBL/GenBank/DDBJ whole genome shotgun (WGS) entry which is preliminary data.</text>
</comment>
<evidence type="ECO:0000256" key="5">
    <source>
        <dbReference type="ARBA" id="ARBA00023136"/>
    </source>
</evidence>
<dbReference type="InterPro" id="IPR037185">
    <property type="entry name" value="EmrE-like"/>
</dbReference>
<gene>
    <name evidence="9" type="ORF">AX018_100994</name>
</gene>
<evidence type="ECO:0000313" key="10">
    <source>
        <dbReference type="Proteomes" id="UP000248856"/>
    </source>
</evidence>
<dbReference type="PANTHER" id="PTHR42920">
    <property type="entry name" value="OS03G0707200 PROTEIN-RELATED"/>
    <property type="match status" value="1"/>
</dbReference>
<evidence type="ECO:0000256" key="4">
    <source>
        <dbReference type="ARBA" id="ARBA00022989"/>
    </source>
</evidence>
<keyword evidence="5 7" id="KW-0472">Membrane</keyword>
<dbReference type="AlphaFoldDB" id="A0A328ZJQ9"/>
<feature type="transmembrane region" description="Helical" evidence="7">
    <location>
        <begin position="301"/>
        <end position="322"/>
    </location>
</feature>
<keyword evidence="3 7" id="KW-0812">Transmembrane</keyword>
<feature type="domain" description="EamA" evidence="8">
    <location>
        <begin position="209"/>
        <end position="344"/>
    </location>
</feature>
<keyword evidence="10" id="KW-1185">Reference proteome</keyword>
<evidence type="ECO:0000313" key="9">
    <source>
        <dbReference type="EMBL" id="RAR84862.1"/>
    </source>
</evidence>
<accession>A0A328ZJQ9</accession>
<dbReference type="InterPro" id="IPR000620">
    <property type="entry name" value="EamA_dom"/>
</dbReference>
<feature type="transmembrane region" description="Helical" evidence="7">
    <location>
        <begin position="156"/>
        <end position="173"/>
    </location>
</feature>
<feature type="transmembrane region" description="Helical" evidence="7">
    <location>
        <begin position="207"/>
        <end position="227"/>
    </location>
</feature>
<feature type="transmembrane region" description="Helical" evidence="7">
    <location>
        <begin position="61"/>
        <end position="84"/>
    </location>
</feature>
<comment type="subcellular location">
    <subcellularLocation>
        <location evidence="1">Cell membrane</location>
        <topology evidence="1">Multi-pass membrane protein</topology>
    </subcellularLocation>
</comment>
<dbReference type="Proteomes" id="UP000248856">
    <property type="component" value="Unassembled WGS sequence"/>
</dbReference>
<feature type="transmembrane region" description="Helical" evidence="7">
    <location>
        <begin position="90"/>
        <end position="112"/>
    </location>
</feature>
<dbReference type="EMBL" id="QLTA01000009">
    <property type="protein sequence ID" value="RAR84862.1"/>
    <property type="molecule type" value="Genomic_DNA"/>
</dbReference>
<name>A0A328ZJQ9_9BURK</name>
<dbReference type="Pfam" id="PF00892">
    <property type="entry name" value="EamA"/>
    <property type="match status" value="2"/>
</dbReference>
<feature type="transmembrane region" description="Helical" evidence="7">
    <location>
        <begin position="182"/>
        <end position="201"/>
    </location>
</feature>
<evidence type="ECO:0000256" key="2">
    <source>
        <dbReference type="ARBA" id="ARBA00022475"/>
    </source>
</evidence>
<keyword evidence="2" id="KW-1003">Cell membrane</keyword>
<organism evidence="9 10">
    <name type="scientific">Paracidovorax anthurii</name>
    <dbReference type="NCBI Taxonomy" id="78229"/>
    <lineage>
        <taxon>Bacteria</taxon>
        <taxon>Pseudomonadati</taxon>
        <taxon>Pseudomonadota</taxon>
        <taxon>Betaproteobacteria</taxon>
        <taxon>Burkholderiales</taxon>
        <taxon>Comamonadaceae</taxon>
        <taxon>Paracidovorax</taxon>
    </lineage>
</organism>
<feature type="domain" description="EamA" evidence="8">
    <location>
        <begin position="62"/>
        <end position="196"/>
    </location>
</feature>
<evidence type="ECO:0000256" key="1">
    <source>
        <dbReference type="ARBA" id="ARBA00004651"/>
    </source>
</evidence>
<evidence type="ECO:0000256" key="6">
    <source>
        <dbReference type="SAM" id="MobiDB-lite"/>
    </source>
</evidence>
<dbReference type="Gene3D" id="1.10.3730.20">
    <property type="match status" value="1"/>
</dbReference>
<reference evidence="9 10" key="1">
    <citation type="submission" date="2018-06" db="EMBL/GenBank/DDBJ databases">
        <title>Genomic Encyclopedia of Archaeal and Bacterial Type Strains, Phase II (KMG-II): from individual species to whole genera.</title>
        <authorList>
            <person name="Goeker M."/>
        </authorList>
    </citation>
    <scope>NUCLEOTIDE SEQUENCE [LARGE SCALE GENOMIC DNA]</scope>
    <source>
        <strain evidence="9 10">CFPB 3232</strain>
    </source>
</reference>
<feature type="region of interest" description="Disordered" evidence="6">
    <location>
        <begin position="1"/>
        <end position="54"/>
    </location>
</feature>
<dbReference type="InterPro" id="IPR051258">
    <property type="entry name" value="Diverse_Substrate_Transporter"/>
</dbReference>
<feature type="transmembrane region" description="Helical" evidence="7">
    <location>
        <begin position="124"/>
        <end position="150"/>
    </location>
</feature>
<evidence type="ECO:0000259" key="8">
    <source>
        <dbReference type="Pfam" id="PF00892"/>
    </source>
</evidence>
<dbReference type="PANTHER" id="PTHR42920:SF5">
    <property type="entry name" value="EAMA DOMAIN-CONTAINING PROTEIN"/>
    <property type="match status" value="1"/>
</dbReference>
<sequence>MALAALRSAEGRAPGCVRHSKARAGGPAPPPPFRPARQEKRRPVSTASPPPEPAASRRITVGLAFALVGAVAFSGKAIIVKLAYRHGVDAVTLLMYRMLFALPIFAAMGWWASRGKPPLTRRDWAGIAGLGVTGYYLASFLDFAGLAYISASLERLILYLNPTLVVLLGWMLYGRGIRRGQVLGMAISYCGVVLVFGREASLQGPHVAWGVLLVFLSAVSYAVYLVYSGEMVRRIGSLRLVGLATTVACACCIAQFVVLRPLSAAVVAPEVLWLSVLNAVLCTAVPVLLVMMAIERIGAGLAAQTGMIGPLSTILMGVWLLGEPFTPWVAAGTALVIAGIFVFTRMAARRPVP</sequence>
<feature type="transmembrane region" description="Helical" evidence="7">
    <location>
        <begin position="328"/>
        <end position="348"/>
    </location>
</feature>